<keyword evidence="3" id="KW-1185">Reference proteome</keyword>
<reference evidence="3" key="1">
    <citation type="submission" date="2010-08" db="EMBL/GenBank/DDBJ databases">
        <title>Genome sequence of Parvularcula bermudensis HTCC2503.</title>
        <authorList>
            <person name="Kang D.-M."/>
            <person name="Oh H.-M."/>
            <person name="Cho J.-C."/>
        </authorList>
    </citation>
    <scope>NUCLEOTIDE SEQUENCE [LARGE SCALE GENOMIC DNA]</scope>
    <source>
        <strain evidence="3">ATCC BAA-594 / HTCC2503 / KCTC 12087</strain>
    </source>
</reference>
<dbReference type="HOGENOM" id="CLU_962603_0_0_5"/>
<feature type="region of interest" description="Disordered" evidence="1">
    <location>
        <begin position="63"/>
        <end position="82"/>
    </location>
</feature>
<dbReference type="EMBL" id="CP002156">
    <property type="protein sequence ID" value="ADM10087.1"/>
    <property type="molecule type" value="Genomic_DNA"/>
</dbReference>
<organism evidence="2 3">
    <name type="scientific">Parvularcula bermudensis (strain ATCC BAA-594 / HTCC2503 / KCTC 12087)</name>
    <dbReference type="NCBI Taxonomy" id="314260"/>
    <lineage>
        <taxon>Bacteria</taxon>
        <taxon>Pseudomonadati</taxon>
        <taxon>Pseudomonadota</taxon>
        <taxon>Alphaproteobacteria</taxon>
        <taxon>Parvularculales</taxon>
        <taxon>Parvularculaceae</taxon>
        <taxon>Parvularcula</taxon>
    </lineage>
</organism>
<evidence type="ECO:0000313" key="3">
    <source>
        <dbReference type="Proteomes" id="UP000001302"/>
    </source>
</evidence>
<protein>
    <submittedName>
        <fullName evidence="2">Uncharacterized protein</fullName>
    </submittedName>
</protein>
<accession>E0TFG3</accession>
<proteinExistence type="predicted"/>
<dbReference type="eggNOG" id="ENOG5034CBE">
    <property type="taxonomic scope" value="Bacteria"/>
</dbReference>
<reference evidence="2 3" key="2">
    <citation type="journal article" date="2011" name="J. Bacteriol.">
        <title>Complete genome sequence of strain HTCC2503T of Parvularcula bermudensis, the type species of the order "Parvularculales" in the class Alphaproteobacteria.</title>
        <authorList>
            <person name="Oh H.M."/>
            <person name="Kang I."/>
            <person name="Vergin K.L."/>
            <person name="Kang D."/>
            <person name="Rhee K.H."/>
            <person name="Giovannoni S.J."/>
            <person name="Cho J.C."/>
        </authorList>
    </citation>
    <scope>NUCLEOTIDE SEQUENCE [LARGE SCALE GENOMIC DNA]</scope>
    <source>
        <strain evidence="3">ATCC BAA-594 / HTCC2503 / KCTC 12087</strain>
    </source>
</reference>
<evidence type="ECO:0000256" key="1">
    <source>
        <dbReference type="SAM" id="MobiDB-lite"/>
    </source>
</evidence>
<dbReference type="KEGG" id="pbr:PB2503_10179"/>
<gene>
    <name evidence="2" type="ordered locus">PB2503_10179</name>
</gene>
<name>E0TFG3_PARBH</name>
<dbReference type="Proteomes" id="UP000001302">
    <property type="component" value="Chromosome"/>
</dbReference>
<sequence>MMGMSGVSNRQAVCGLLAGTVMMTGISHAQPIGAAPDYQALLDERRYEQSWAPLLEEASSAAADGEGGALPLSGPAPEDNAASGLTFHAHQTAATLPQGYAQFLKEAEAAQTCQLVRAVADQFDTRAAMAAVGNGASFAFGQADHCSPNTLRFSASGADDNQDVGFTLAPEITHCVDGGCTVRGFKGEIRVGELITDQAKGQAGWYMYAAADGTRVTWDRQTAQGLSDIAQSVDVADSMTMGDLEAGLMINRGPADLSLNYVRRRSKFQTWEDKIVDNEDYVGVKLSVD</sequence>
<evidence type="ECO:0000313" key="2">
    <source>
        <dbReference type="EMBL" id="ADM10087.1"/>
    </source>
</evidence>
<dbReference type="STRING" id="314260.PB2503_10179"/>
<dbReference type="AlphaFoldDB" id="E0TFG3"/>